<evidence type="ECO:0000313" key="3">
    <source>
        <dbReference type="Proteomes" id="UP000580474"/>
    </source>
</evidence>
<feature type="transmembrane region" description="Helical" evidence="1">
    <location>
        <begin position="12"/>
        <end position="34"/>
    </location>
</feature>
<organism evidence="2 3">
    <name type="scientific">Saccharopolyspora gloriosae</name>
    <dbReference type="NCBI Taxonomy" id="455344"/>
    <lineage>
        <taxon>Bacteria</taxon>
        <taxon>Bacillati</taxon>
        <taxon>Actinomycetota</taxon>
        <taxon>Actinomycetes</taxon>
        <taxon>Pseudonocardiales</taxon>
        <taxon>Pseudonocardiaceae</taxon>
        <taxon>Saccharopolyspora</taxon>
    </lineage>
</organism>
<evidence type="ECO:0000256" key="1">
    <source>
        <dbReference type="SAM" id="Phobius"/>
    </source>
</evidence>
<reference evidence="2 3" key="1">
    <citation type="submission" date="2020-08" db="EMBL/GenBank/DDBJ databases">
        <title>Sequencing the genomes of 1000 actinobacteria strains.</title>
        <authorList>
            <person name="Klenk H.-P."/>
        </authorList>
    </citation>
    <scope>NUCLEOTIDE SEQUENCE [LARGE SCALE GENOMIC DNA]</scope>
    <source>
        <strain evidence="2 3">DSM 45582</strain>
    </source>
</reference>
<protein>
    <submittedName>
        <fullName evidence="2">Peptidoglycan/LPS O-acetylase OafA/YrhL</fullName>
    </submittedName>
</protein>
<dbReference type="EMBL" id="JACHIV010000001">
    <property type="protein sequence ID" value="MBB5071607.1"/>
    <property type="molecule type" value="Genomic_DNA"/>
</dbReference>
<dbReference type="RefSeq" id="WP_184482075.1">
    <property type="nucleotide sequence ID" value="NZ_JACHIV010000001.1"/>
</dbReference>
<keyword evidence="3" id="KW-1185">Reference proteome</keyword>
<keyword evidence="1" id="KW-0812">Transmembrane</keyword>
<gene>
    <name evidence="2" type="ORF">BJ969_004695</name>
</gene>
<evidence type="ECO:0000313" key="2">
    <source>
        <dbReference type="EMBL" id="MBB5071607.1"/>
    </source>
</evidence>
<name>A0A840NTV6_9PSEU</name>
<dbReference type="Proteomes" id="UP000580474">
    <property type="component" value="Unassembled WGS sequence"/>
</dbReference>
<keyword evidence="1" id="KW-0472">Membrane</keyword>
<keyword evidence="1" id="KW-1133">Transmembrane helix</keyword>
<dbReference type="AlphaFoldDB" id="A0A840NTV6"/>
<sequence>MLLCPVLRNLTVRLWIALPPLFLGAATGVAALLAWPFDDGAPGFELSVPVLLGFAAGLALLTGGRVRWSNGWQRFGLRFGYPVTMFGGALTIDRIQVPLVPMLALGGTALALLAIFLMRNATTDPHCG</sequence>
<feature type="transmembrane region" description="Helical" evidence="1">
    <location>
        <begin position="46"/>
        <end position="63"/>
    </location>
</feature>
<proteinExistence type="predicted"/>
<comment type="caution">
    <text evidence="2">The sequence shown here is derived from an EMBL/GenBank/DDBJ whole genome shotgun (WGS) entry which is preliminary data.</text>
</comment>
<feature type="transmembrane region" description="Helical" evidence="1">
    <location>
        <begin position="98"/>
        <end position="118"/>
    </location>
</feature>
<accession>A0A840NTV6</accession>